<dbReference type="PANTHER" id="PTHR43156">
    <property type="entry name" value="STAGE II SPORULATION PROTEIN E-RELATED"/>
    <property type="match status" value="1"/>
</dbReference>
<dbReference type="Pfam" id="PF00672">
    <property type="entry name" value="HAMP"/>
    <property type="match status" value="1"/>
</dbReference>
<dbReference type="Pfam" id="PF07228">
    <property type="entry name" value="SpoIIE"/>
    <property type="match status" value="1"/>
</dbReference>
<dbReference type="SUPFAM" id="SSF81606">
    <property type="entry name" value="PP2C-like"/>
    <property type="match status" value="1"/>
</dbReference>
<dbReference type="SUPFAM" id="SSF158472">
    <property type="entry name" value="HAMP domain-like"/>
    <property type="match status" value="1"/>
</dbReference>
<reference evidence="4 5" key="1">
    <citation type="submission" date="2016-10" db="EMBL/GenBank/DDBJ databases">
        <authorList>
            <person name="Varghese N."/>
            <person name="Submissions S."/>
        </authorList>
    </citation>
    <scope>NUCLEOTIDE SEQUENCE [LARGE SCALE GENOMIC DNA]</scope>
    <source>
        <strain evidence="4 5">DSM 1741</strain>
    </source>
</reference>
<keyword evidence="1" id="KW-0378">Hydrolase</keyword>
<dbReference type="GO" id="GO:0007165">
    <property type="term" value="P:signal transduction"/>
    <property type="evidence" value="ECO:0007669"/>
    <property type="project" value="InterPro"/>
</dbReference>
<protein>
    <submittedName>
        <fullName evidence="4">Serine phosphatase RsbU, regulator of sigma subunit</fullName>
    </submittedName>
</protein>
<keyword evidence="2" id="KW-1133">Transmembrane helix</keyword>
<dbReference type="SMART" id="SM00331">
    <property type="entry name" value="PP2C_SIG"/>
    <property type="match status" value="1"/>
</dbReference>
<keyword evidence="5" id="KW-1185">Reference proteome</keyword>
<evidence type="ECO:0000256" key="2">
    <source>
        <dbReference type="SAM" id="Phobius"/>
    </source>
</evidence>
<dbReference type="OrthoDB" id="5496380at2"/>
<sequence>MNTPPPITPLPSDQRASGLRRKVGTLLLFISAAVLLLSVAVGQRILSDLTTDLSRRLAVAEAQLTREKIQALVGRELAIAQRFADLSALKDWLLKEQEAPARSRFLAEAAGFRQAFADQTYFVIHHRTLAYYYADPKSPSARYRYTLDTGKATDAWYFSTMDVPVPYTLNVNPDATLKVTNLWINVQVRNAAGMPLGLVGTGMQLDRFLKTMLAPRSAGAMSFIIDGQGRIVAHPDPDRIEYGAVGKQDTSRTVFAELSEHSDQETFARTLAETGRRDTQALPLQVETEQGTRMMALAHLPELGWTVVSSVNPAAEGILSSNIIHLALAGGAVILLLVILTLTLGFDRLVLHPLLVLTDSARRIAAGRYDTRLQSNRNDELGALSRAFDSMASQVQAHTRELEQRVAERTAQLEATHARLKDTHRQLTESIRYASLIQRVILPDRQLCEHLRGQYFVVWHPRDVVGGDFYLYRERAEGCLFGVIDCAGHGVPGAFMTMIAHAALERATMEQSWNNPAALLESADKAVRAMMPDTKRLERLATSMDIGLCFVEWETRKVHFAGAHIDLFTARGAQVEHYRGDRGGINDRRSRNFTCRTLDLEPDTVFYLVTDGILDQSGGQRGLPFGRSGFVNWLEAHSGLALAAQEKALTTALQEYRGDNPQRDDITVLAFRFDQTPADSSKEIAS</sequence>
<dbReference type="CDD" id="cd06225">
    <property type="entry name" value="HAMP"/>
    <property type="match status" value="1"/>
</dbReference>
<accession>A0A8G2C3M9</accession>
<dbReference type="Gene3D" id="6.10.340.10">
    <property type="match status" value="1"/>
</dbReference>
<keyword evidence="2" id="KW-0472">Membrane</keyword>
<dbReference type="InterPro" id="IPR003660">
    <property type="entry name" value="HAMP_dom"/>
</dbReference>
<dbReference type="GO" id="GO:0016020">
    <property type="term" value="C:membrane"/>
    <property type="evidence" value="ECO:0007669"/>
    <property type="project" value="InterPro"/>
</dbReference>
<dbReference type="NCBIfam" id="NF038263">
    <property type="entry name" value="prot_phos_SiaA"/>
    <property type="match status" value="1"/>
</dbReference>
<dbReference type="PROSITE" id="PS50885">
    <property type="entry name" value="HAMP"/>
    <property type="match status" value="1"/>
</dbReference>
<proteinExistence type="predicted"/>
<dbReference type="Gene3D" id="3.60.40.10">
    <property type="entry name" value="PPM-type phosphatase domain"/>
    <property type="match status" value="1"/>
</dbReference>
<evidence type="ECO:0000313" key="5">
    <source>
        <dbReference type="Proteomes" id="UP000199581"/>
    </source>
</evidence>
<feature type="transmembrane region" description="Helical" evidence="2">
    <location>
        <begin position="323"/>
        <end position="346"/>
    </location>
</feature>
<dbReference type="InterPro" id="IPR036457">
    <property type="entry name" value="PPM-type-like_dom_sf"/>
</dbReference>
<dbReference type="SMART" id="SM00304">
    <property type="entry name" value="HAMP"/>
    <property type="match status" value="1"/>
</dbReference>
<evidence type="ECO:0000256" key="1">
    <source>
        <dbReference type="ARBA" id="ARBA00022801"/>
    </source>
</evidence>
<evidence type="ECO:0000259" key="3">
    <source>
        <dbReference type="PROSITE" id="PS50885"/>
    </source>
</evidence>
<dbReference type="Proteomes" id="UP000199581">
    <property type="component" value="Unassembled WGS sequence"/>
</dbReference>
<dbReference type="RefSeq" id="WP_092192554.1">
    <property type="nucleotide sequence ID" value="NZ_FOTO01000007.1"/>
</dbReference>
<dbReference type="InterPro" id="IPR052016">
    <property type="entry name" value="Bact_Sigma-Reg"/>
</dbReference>
<dbReference type="EMBL" id="FOTO01000007">
    <property type="protein sequence ID" value="SFL84083.1"/>
    <property type="molecule type" value="Genomic_DNA"/>
</dbReference>
<dbReference type="Gene3D" id="3.30.450.20">
    <property type="entry name" value="PAS domain"/>
    <property type="match status" value="1"/>
</dbReference>
<comment type="caution">
    <text evidence="4">The sequence shown here is derived from an EMBL/GenBank/DDBJ whole genome shotgun (WGS) entry which is preliminary data.</text>
</comment>
<dbReference type="AlphaFoldDB" id="A0A8G2C3M9"/>
<evidence type="ECO:0000313" key="4">
    <source>
        <dbReference type="EMBL" id="SFL84083.1"/>
    </source>
</evidence>
<gene>
    <name evidence="4" type="ORF">SAMN05421830_107115</name>
</gene>
<name>A0A8G2C3M9_DESNO</name>
<dbReference type="InterPro" id="IPR001932">
    <property type="entry name" value="PPM-type_phosphatase-like_dom"/>
</dbReference>
<dbReference type="PANTHER" id="PTHR43156:SF9">
    <property type="entry name" value="HAMP DOMAIN-CONTAINING PROTEIN"/>
    <property type="match status" value="1"/>
</dbReference>
<organism evidence="4 5">
    <name type="scientific">Desulfomicrobium norvegicum (strain DSM 1741 / NCIMB 8310)</name>
    <name type="common">Desulfovibrio baculatus (strain Norway 4)</name>
    <name type="synonym">Desulfovibrio desulfuricans (strain Norway 4)</name>
    <dbReference type="NCBI Taxonomy" id="52561"/>
    <lineage>
        <taxon>Bacteria</taxon>
        <taxon>Pseudomonadati</taxon>
        <taxon>Thermodesulfobacteriota</taxon>
        <taxon>Desulfovibrionia</taxon>
        <taxon>Desulfovibrionales</taxon>
        <taxon>Desulfomicrobiaceae</taxon>
        <taxon>Desulfomicrobium</taxon>
    </lineage>
</organism>
<keyword evidence="2" id="KW-0812">Transmembrane</keyword>
<dbReference type="GO" id="GO:0016791">
    <property type="term" value="F:phosphatase activity"/>
    <property type="evidence" value="ECO:0007669"/>
    <property type="project" value="TreeGrafter"/>
</dbReference>
<feature type="domain" description="HAMP" evidence="3">
    <location>
        <begin position="348"/>
        <end position="400"/>
    </location>
</feature>